<feature type="compositionally biased region" description="Polar residues" evidence="1">
    <location>
        <begin position="213"/>
        <end position="233"/>
    </location>
</feature>
<feature type="region of interest" description="Disordered" evidence="1">
    <location>
        <begin position="449"/>
        <end position="472"/>
    </location>
</feature>
<name>A0A4S8M915_DENBC</name>
<gene>
    <name evidence="2" type="ORF">K435DRAFT_856219</name>
</gene>
<feature type="compositionally biased region" description="Low complexity" evidence="1">
    <location>
        <begin position="258"/>
        <end position="272"/>
    </location>
</feature>
<dbReference type="EMBL" id="ML179128">
    <property type="protein sequence ID" value="THU98876.1"/>
    <property type="molecule type" value="Genomic_DNA"/>
</dbReference>
<sequence>MGNLWIYGREGASLALLGPSVVIVIGGLSRNTVSENASIRLTFSTILVRHVDMSYMPIETFIPRQYTTKLLRSPRQYILYNPEKPEEPNPEQTASLLSFTLYNFTDPNVFKAWKASKVRLEREDLPPLQDYDQSYNLRAWMFSNLDPTKPLFLVEELTIGFSSVRPWSERCTDGFKVPVVVKGLSNYTNQTLGVDIIVTSRSNNITQDRDTYTAESASQTDSDSSNGSHGRNVSENATKLLRKAGAREYLATDPLDGSTSTVPTTPSSSSLSPSAGGILLFDVNQLSAAKVSLDHIADFLYDTELLDTFKQKDDGTIEEVFTSIISSESSQDIAFRNAAFIRSYDSNNGTFTPSHRRFRSTGCGKTDKGIAYAAQESGVRDAIIKNGIVFRSEFSRDIRRCFTNVRRNETHRGWREGTDIERGSSLLRALTSPIRLGRQLPVLERGPSFSVFNSQPSSSSITTGTNSSFRPG</sequence>
<feature type="region of interest" description="Disordered" evidence="1">
    <location>
        <begin position="252"/>
        <end position="272"/>
    </location>
</feature>
<reference evidence="2 3" key="1">
    <citation type="journal article" date="2019" name="Nat. Ecol. Evol.">
        <title>Megaphylogeny resolves global patterns of mushroom evolution.</title>
        <authorList>
            <person name="Varga T."/>
            <person name="Krizsan K."/>
            <person name="Foldi C."/>
            <person name="Dima B."/>
            <person name="Sanchez-Garcia M."/>
            <person name="Sanchez-Ramirez S."/>
            <person name="Szollosi G.J."/>
            <person name="Szarkandi J.G."/>
            <person name="Papp V."/>
            <person name="Albert L."/>
            <person name="Andreopoulos W."/>
            <person name="Angelini C."/>
            <person name="Antonin V."/>
            <person name="Barry K.W."/>
            <person name="Bougher N.L."/>
            <person name="Buchanan P."/>
            <person name="Buyck B."/>
            <person name="Bense V."/>
            <person name="Catcheside P."/>
            <person name="Chovatia M."/>
            <person name="Cooper J."/>
            <person name="Damon W."/>
            <person name="Desjardin D."/>
            <person name="Finy P."/>
            <person name="Geml J."/>
            <person name="Haridas S."/>
            <person name="Hughes K."/>
            <person name="Justo A."/>
            <person name="Karasinski D."/>
            <person name="Kautmanova I."/>
            <person name="Kiss B."/>
            <person name="Kocsube S."/>
            <person name="Kotiranta H."/>
            <person name="LaButti K.M."/>
            <person name="Lechner B.E."/>
            <person name="Liimatainen K."/>
            <person name="Lipzen A."/>
            <person name="Lukacs Z."/>
            <person name="Mihaltcheva S."/>
            <person name="Morgado L.N."/>
            <person name="Niskanen T."/>
            <person name="Noordeloos M.E."/>
            <person name="Ohm R.A."/>
            <person name="Ortiz-Santana B."/>
            <person name="Ovrebo C."/>
            <person name="Racz N."/>
            <person name="Riley R."/>
            <person name="Savchenko A."/>
            <person name="Shiryaev A."/>
            <person name="Soop K."/>
            <person name="Spirin V."/>
            <person name="Szebenyi C."/>
            <person name="Tomsovsky M."/>
            <person name="Tulloss R.E."/>
            <person name="Uehling J."/>
            <person name="Grigoriev I.V."/>
            <person name="Vagvolgyi C."/>
            <person name="Papp T."/>
            <person name="Martin F.M."/>
            <person name="Miettinen O."/>
            <person name="Hibbett D.S."/>
            <person name="Nagy L.G."/>
        </authorList>
    </citation>
    <scope>NUCLEOTIDE SEQUENCE [LARGE SCALE GENOMIC DNA]</scope>
    <source>
        <strain evidence="2 3">CBS 962.96</strain>
    </source>
</reference>
<evidence type="ECO:0000313" key="3">
    <source>
        <dbReference type="Proteomes" id="UP000297245"/>
    </source>
</evidence>
<dbReference type="Proteomes" id="UP000297245">
    <property type="component" value="Unassembled WGS sequence"/>
</dbReference>
<proteinExistence type="predicted"/>
<dbReference type="AlphaFoldDB" id="A0A4S8M915"/>
<evidence type="ECO:0000256" key="1">
    <source>
        <dbReference type="SAM" id="MobiDB-lite"/>
    </source>
</evidence>
<organism evidence="2 3">
    <name type="scientific">Dendrothele bispora (strain CBS 962.96)</name>
    <dbReference type="NCBI Taxonomy" id="1314807"/>
    <lineage>
        <taxon>Eukaryota</taxon>
        <taxon>Fungi</taxon>
        <taxon>Dikarya</taxon>
        <taxon>Basidiomycota</taxon>
        <taxon>Agaricomycotina</taxon>
        <taxon>Agaricomycetes</taxon>
        <taxon>Agaricomycetidae</taxon>
        <taxon>Agaricales</taxon>
        <taxon>Agaricales incertae sedis</taxon>
        <taxon>Dendrothele</taxon>
    </lineage>
</organism>
<feature type="region of interest" description="Disordered" evidence="1">
    <location>
        <begin position="208"/>
        <end position="233"/>
    </location>
</feature>
<protein>
    <submittedName>
        <fullName evidence="2">Uncharacterized protein</fullName>
    </submittedName>
</protein>
<accession>A0A4S8M915</accession>
<evidence type="ECO:0000313" key="2">
    <source>
        <dbReference type="EMBL" id="THU98876.1"/>
    </source>
</evidence>
<keyword evidence="3" id="KW-1185">Reference proteome</keyword>